<evidence type="ECO:0000256" key="5">
    <source>
        <dbReference type="ARBA" id="ARBA00011738"/>
    </source>
</evidence>
<dbReference type="GO" id="GO:0006166">
    <property type="term" value="P:purine ribonucleoside salvage"/>
    <property type="evidence" value="ECO:0007669"/>
    <property type="project" value="UniProtKB-KW"/>
</dbReference>
<dbReference type="Gramene" id="Zm00001eb184610_T007">
    <property type="protein sequence ID" value="Zm00001eb184610_P007"/>
    <property type="gene ID" value="Zm00001eb184610"/>
</dbReference>
<comment type="subcellular location">
    <subcellularLocation>
        <location evidence="2">Cytoplasm</location>
    </subcellularLocation>
</comment>
<evidence type="ECO:0000256" key="8">
    <source>
        <dbReference type="ARBA" id="ARBA00022676"/>
    </source>
</evidence>
<dbReference type="Gene3D" id="3.40.50.2020">
    <property type="match status" value="1"/>
</dbReference>
<feature type="region of interest" description="Disordered" evidence="11">
    <location>
        <begin position="18"/>
        <end position="37"/>
    </location>
</feature>
<comment type="similarity">
    <text evidence="4">Belongs to the purine/pyrimidine phosphoribosyltransferase family.</text>
</comment>
<reference evidence="13" key="2">
    <citation type="submission" date="2019-07" db="EMBL/GenBank/DDBJ databases">
        <authorList>
            <person name="Seetharam A."/>
            <person name="Woodhouse M."/>
            <person name="Cannon E."/>
        </authorList>
    </citation>
    <scope>NUCLEOTIDE SEQUENCE [LARGE SCALE GENOMIC DNA]</scope>
    <source>
        <strain evidence="13">cv. B73</strain>
    </source>
</reference>
<dbReference type="SUPFAM" id="SSF53271">
    <property type="entry name" value="PRTase-like"/>
    <property type="match status" value="1"/>
</dbReference>
<dbReference type="GO" id="GO:0005737">
    <property type="term" value="C:cytoplasm"/>
    <property type="evidence" value="ECO:0007669"/>
    <property type="project" value="UniProtKB-SubCell"/>
</dbReference>
<evidence type="ECO:0000256" key="9">
    <source>
        <dbReference type="ARBA" id="ARBA00022679"/>
    </source>
</evidence>
<dbReference type="EnsemblPlants" id="Zm00001eb184610_T007">
    <property type="protein sequence ID" value="Zm00001eb184610_P007"/>
    <property type="gene ID" value="Zm00001eb184610"/>
</dbReference>
<dbReference type="InterPro" id="IPR000836">
    <property type="entry name" value="PRTase_dom"/>
</dbReference>
<evidence type="ECO:0000256" key="4">
    <source>
        <dbReference type="ARBA" id="ARBA00008391"/>
    </source>
</evidence>
<name>A0A804NTB6_MAIZE</name>
<proteinExistence type="evidence at protein level"/>
<keyword evidence="10" id="KW-0660">Purine salvage</keyword>
<keyword evidence="15" id="KW-1267">Proteomics identification</keyword>
<evidence type="ECO:0000256" key="3">
    <source>
        <dbReference type="ARBA" id="ARBA00004659"/>
    </source>
</evidence>
<keyword evidence="14" id="KW-1185">Reference proteome</keyword>
<dbReference type="Proteomes" id="UP000007305">
    <property type="component" value="Chromosome 4"/>
</dbReference>
<accession>A0A804NTB6</accession>
<keyword evidence="7" id="KW-0963">Cytoplasm</keyword>
<evidence type="ECO:0000313" key="13">
    <source>
        <dbReference type="EnsemblPlants" id="Zm00001eb184610_P007"/>
    </source>
</evidence>
<comment type="catalytic activity">
    <reaction evidence="1">
        <text>AMP + diphosphate = 5-phospho-alpha-D-ribose 1-diphosphate + adenine</text>
        <dbReference type="Rhea" id="RHEA:16609"/>
        <dbReference type="ChEBI" id="CHEBI:16708"/>
        <dbReference type="ChEBI" id="CHEBI:33019"/>
        <dbReference type="ChEBI" id="CHEBI:58017"/>
        <dbReference type="ChEBI" id="CHEBI:456215"/>
        <dbReference type="EC" id="2.4.2.7"/>
    </reaction>
</comment>
<dbReference type="InterPro" id="IPR029057">
    <property type="entry name" value="PRTase-like"/>
</dbReference>
<organism evidence="13 14">
    <name type="scientific">Zea mays</name>
    <name type="common">Maize</name>
    <dbReference type="NCBI Taxonomy" id="4577"/>
    <lineage>
        <taxon>Eukaryota</taxon>
        <taxon>Viridiplantae</taxon>
        <taxon>Streptophyta</taxon>
        <taxon>Embryophyta</taxon>
        <taxon>Tracheophyta</taxon>
        <taxon>Spermatophyta</taxon>
        <taxon>Magnoliopsida</taxon>
        <taxon>Liliopsida</taxon>
        <taxon>Poales</taxon>
        <taxon>Poaceae</taxon>
        <taxon>PACMAD clade</taxon>
        <taxon>Panicoideae</taxon>
        <taxon>Andropogonodae</taxon>
        <taxon>Andropogoneae</taxon>
        <taxon>Tripsacinae</taxon>
        <taxon>Zea</taxon>
    </lineage>
</organism>
<gene>
    <name evidence="13" type="primary">LOC100275070</name>
</gene>
<reference evidence="13" key="3">
    <citation type="submission" date="2021-05" db="UniProtKB">
        <authorList>
            <consortium name="EnsemblPlants"/>
        </authorList>
    </citation>
    <scope>IDENTIFICATION</scope>
    <source>
        <strain evidence="13">cv. B73</strain>
    </source>
</reference>
<protein>
    <recommendedName>
        <fullName evidence="6">adenine phosphoribosyltransferase</fullName>
        <ecNumber evidence="6">2.4.2.7</ecNumber>
    </recommendedName>
</protein>
<dbReference type="CDD" id="cd06223">
    <property type="entry name" value="PRTases_typeI"/>
    <property type="match status" value="1"/>
</dbReference>
<evidence type="ECO:0000256" key="2">
    <source>
        <dbReference type="ARBA" id="ARBA00004496"/>
    </source>
</evidence>
<dbReference type="GO" id="GO:0003999">
    <property type="term" value="F:adenine phosphoribosyltransferase activity"/>
    <property type="evidence" value="ECO:0007669"/>
    <property type="project" value="UniProtKB-EC"/>
</dbReference>
<keyword evidence="8" id="KW-0328">Glycosyltransferase</keyword>
<evidence type="ECO:0000256" key="6">
    <source>
        <dbReference type="ARBA" id="ARBA00011893"/>
    </source>
</evidence>
<dbReference type="PANTHER" id="PTHR11776">
    <property type="entry name" value="ADENINE PHOSPHORIBOSYLTRANSFERASE"/>
    <property type="match status" value="1"/>
</dbReference>
<feature type="domain" description="Phosphoribosyltransferase" evidence="12">
    <location>
        <begin position="59"/>
        <end position="173"/>
    </location>
</feature>
<dbReference type="EC" id="2.4.2.7" evidence="6"/>
<comment type="subunit">
    <text evidence="5">Homodimer.</text>
</comment>
<keyword evidence="9" id="KW-0808">Transferase</keyword>
<evidence type="ECO:0000256" key="10">
    <source>
        <dbReference type="ARBA" id="ARBA00022726"/>
    </source>
</evidence>
<dbReference type="Pfam" id="PF00156">
    <property type="entry name" value="Pribosyltran"/>
    <property type="match status" value="1"/>
</dbReference>
<comment type="pathway">
    <text evidence="3">Purine metabolism; AMP biosynthesis via salvage pathway; AMP from adenine: step 1/1.</text>
</comment>
<dbReference type="PANTHER" id="PTHR11776:SF22">
    <property type="entry name" value="ADENINE PHOSPHORIBOSYLTRANSFERASE 5"/>
    <property type="match status" value="1"/>
</dbReference>
<evidence type="ECO:0007829" key="15">
    <source>
        <dbReference type="PeptideAtlas" id="A0A804NTB6"/>
    </source>
</evidence>
<dbReference type="InterPro" id="IPR050120">
    <property type="entry name" value="Adenine_PRTase"/>
</dbReference>
<evidence type="ECO:0000256" key="7">
    <source>
        <dbReference type="ARBA" id="ARBA00022490"/>
    </source>
</evidence>
<dbReference type="AlphaFoldDB" id="A0A804NTB6"/>
<reference evidence="14" key="1">
    <citation type="journal article" date="2009" name="Science">
        <title>The B73 maize genome: complexity, diversity, and dynamics.</title>
        <authorList>
            <person name="Schnable P.S."/>
            <person name="Ware D."/>
            <person name="Fulton R.S."/>
            <person name="Stein J.C."/>
            <person name="Wei F."/>
            <person name="Pasternak S."/>
            <person name="Liang C."/>
            <person name="Zhang J."/>
            <person name="Fulton L."/>
            <person name="Graves T.A."/>
            <person name="Minx P."/>
            <person name="Reily A.D."/>
            <person name="Courtney L."/>
            <person name="Kruchowski S.S."/>
            <person name="Tomlinson C."/>
            <person name="Strong C."/>
            <person name="Delehaunty K."/>
            <person name="Fronick C."/>
            <person name="Courtney B."/>
            <person name="Rock S.M."/>
            <person name="Belter E."/>
            <person name="Du F."/>
            <person name="Kim K."/>
            <person name="Abbott R.M."/>
            <person name="Cotton M."/>
            <person name="Levy A."/>
            <person name="Marchetto P."/>
            <person name="Ochoa K."/>
            <person name="Jackson S.M."/>
            <person name="Gillam B."/>
            <person name="Chen W."/>
            <person name="Yan L."/>
            <person name="Higginbotham J."/>
            <person name="Cardenas M."/>
            <person name="Waligorski J."/>
            <person name="Applebaum E."/>
            <person name="Phelps L."/>
            <person name="Falcone J."/>
            <person name="Kanchi K."/>
            <person name="Thane T."/>
            <person name="Scimone A."/>
            <person name="Thane N."/>
            <person name="Henke J."/>
            <person name="Wang T."/>
            <person name="Ruppert J."/>
            <person name="Shah N."/>
            <person name="Rotter K."/>
            <person name="Hodges J."/>
            <person name="Ingenthron E."/>
            <person name="Cordes M."/>
            <person name="Kohlberg S."/>
            <person name="Sgro J."/>
            <person name="Delgado B."/>
            <person name="Mead K."/>
            <person name="Chinwalla A."/>
            <person name="Leonard S."/>
            <person name="Crouse K."/>
            <person name="Collura K."/>
            <person name="Kudrna D."/>
            <person name="Currie J."/>
            <person name="He R."/>
            <person name="Angelova A."/>
            <person name="Rajasekar S."/>
            <person name="Mueller T."/>
            <person name="Lomeli R."/>
            <person name="Scara G."/>
            <person name="Ko A."/>
            <person name="Delaney K."/>
            <person name="Wissotski M."/>
            <person name="Lopez G."/>
            <person name="Campos D."/>
            <person name="Braidotti M."/>
            <person name="Ashley E."/>
            <person name="Golser W."/>
            <person name="Kim H."/>
            <person name="Lee S."/>
            <person name="Lin J."/>
            <person name="Dujmic Z."/>
            <person name="Kim W."/>
            <person name="Talag J."/>
            <person name="Zuccolo A."/>
            <person name="Fan C."/>
            <person name="Sebastian A."/>
            <person name="Kramer M."/>
            <person name="Spiegel L."/>
            <person name="Nascimento L."/>
            <person name="Zutavern T."/>
            <person name="Miller B."/>
            <person name="Ambroise C."/>
            <person name="Muller S."/>
            <person name="Spooner W."/>
            <person name="Narechania A."/>
            <person name="Ren L."/>
            <person name="Wei S."/>
            <person name="Kumari S."/>
            <person name="Faga B."/>
            <person name="Levy M.J."/>
            <person name="McMahan L."/>
            <person name="Van Buren P."/>
            <person name="Vaughn M.W."/>
            <person name="Ying K."/>
            <person name="Yeh C.-T."/>
            <person name="Emrich S.J."/>
            <person name="Jia Y."/>
            <person name="Kalyanaraman A."/>
            <person name="Hsia A.-P."/>
            <person name="Barbazuk W.B."/>
            <person name="Baucom R.S."/>
            <person name="Brutnell T.P."/>
            <person name="Carpita N.C."/>
            <person name="Chaparro C."/>
            <person name="Chia J.-M."/>
            <person name="Deragon J.-M."/>
            <person name="Estill J.C."/>
            <person name="Fu Y."/>
            <person name="Jeddeloh J.A."/>
            <person name="Han Y."/>
            <person name="Lee H."/>
            <person name="Li P."/>
            <person name="Lisch D.R."/>
            <person name="Liu S."/>
            <person name="Liu Z."/>
            <person name="Nagel D.H."/>
            <person name="McCann M.C."/>
            <person name="SanMiguel P."/>
            <person name="Myers A.M."/>
            <person name="Nettleton D."/>
            <person name="Nguyen J."/>
            <person name="Penning B.W."/>
            <person name="Ponnala L."/>
            <person name="Schneider K.L."/>
            <person name="Schwartz D.C."/>
            <person name="Sharma A."/>
            <person name="Soderlund C."/>
            <person name="Springer N.M."/>
            <person name="Sun Q."/>
            <person name="Wang H."/>
            <person name="Waterman M."/>
            <person name="Westerman R."/>
            <person name="Wolfgruber T.K."/>
            <person name="Yang L."/>
            <person name="Yu Y."/>
            <person name="Zhang L."/>
            <person name="Zhou S."/>
            <person name="Zhu Q."/>
            <person name="Bennetzen J.L."/>
            <person name="Dawe R.K."/>
            <person name="Jiang J."/>
            <person name="Jiang N."/>
            <person name="Presting G.G."/>
            <person name="Wessler S.R."/>
            <person name="Aluru S."/>
            <person name="Martienssen R.A."/>
            <person name="Clifton S.W."/>
            <person name="McCombie W.R."/>
            <person name="Wing R.A."/>
            <person name="Wilson R.K."/>
        </authorList>
    </citation>
    <scope>NUCLEOTIDE SEQUENCE [LARGE SCALE GENOMIC DNA]</scope>
    <source>
        <strain evidence="14">cv. B73</strain>
    </source>
</reference>
<evidence type="ECO:0000256" key="1">
    <source>
        <dbReference type="ARBA" id="ARBA00000868"/>
    </source>
</evidence>
<dbReference type="OrthoDB" id="363185at2759"/>
<evidence type="ECO:0000256" key="11">
    <source>
        <dbReference type="SAM" id="MobiDB-lite"/>
    </source>
</evidence>
<evidence type="ECO:0000313" key="14">
    <source>
        <dbReference type="Proteomes" id="UP000007305"/>
    </source>
</evidence>
<sequence>MGEEASCDAVSLTEAGTNAKPVGKEVGREPAAAPAAAADPRLQGISDAIRVVPHFPKQGIEARGFVFGPAIALAIGAKFIPLRKPRKLPESCADTGSRKQLLLLLLEGEVISEKYVLEYGTDCLEMRVGAIERSGERVLVIDDLVATGGTLCAAIRLLERAGADVVECACVIGLPKFKLGIRRHDDYT</sequence>
<evidence type="ECO:0000259" key="12">
    <source>
        <dbReference type="Pfam" id="PF00156"/>
    </source>
</evidence>